<dbReference type="InterPro" id="IPR009075">
    <property type="entry name" value="AcylCo_DH/oxidase_C"/>
</dbReference>
<dbReference type="InterPro" id="IPR037069">
    <property type="entry name" value="AcylCoA_DH/ox_N_sf"/>
</dbReference>
<dbReference type="RefSeq" id="WP_015890828.1">
    <property type="nucleotide sequence ID" value="NC_012522.1"/>
</dbReference>
<comment type="similarity">
    <text evidence="2">Belongs to the acyl-CoA dehydrogenase family.</text>
</comment>
<comment type="cofactor">
    <cofactor evidence="1">
        <name>FAD</name>
        <dbReference type="ChEBI" id="CHEBI:57692"/>
    </cofactor>
</comment>
<dbReference type="Pfam" id="PF02771">
    <property type="entry name" value="Acyl-CoA_dh_N"/>
    <property type="match status" value="1"/>
</dbReference>
<dbReference type="PATRIC" id="fig|632772.20.peg.7475"/>
<dbReference type="SUPFAM" id="SSF47203">
    <property type="entry name" value="Acyl-CoA dehydrogenase C-terminal domain-like"/>
    <property type="match status" value="1"/>
</dbReference>
<dbReference type="Gene3D" id="1.10.540.10">
    <property type="entry name" value="Acyl-CoA dehydrogenase/oxidase, N-terminal domain"/>
    <property type="match status" value="1"/>
</dbReference>
<dbReference type="GO" id="GO:0050660">
    <property type="term" value="F:flavin adenine dinucleotide binding"/>
    <property type="evidence" value="ECO:0007669"/>
    <property type="project" value="InterPro"/>
</dbReference>
<dbReference type="AlphaFoldDB" id="C1B5Z9"/>
<feature type="domain" description="Acyl-CoA dehydrogenase/oxidase C-terminal" evidence="6">
    <location>
        <begin position="206"/>
        <end position="322"/>
    </location>
</feature>
<evidence type="ECO:0000256" key="4">
    <source>
        <dbReference type="ARBA" id="ARBA00022827"/>
    </source>
</evidence>
<dbReference type="EC" id="1.3.99.-" evidence="8"/>
<feature type="domain" description="Acyl-CoA dehydrogenase/oxidase N-terminal" evidence="7">
    <location>
        <begin position="6"/>
        <end position="105"/>
    </location>
</feature>
<dbReference type="InterPro" id="IPR009100">
    <property type="entry name" value="AcylCoA_DH/oxidase_NM_dom_sf"/>
</dbReference>
<evidence type="ECO:0000256" key="1">
    <source>
        <dbReference type="ARBA" id="ARBA00001974"/>
    </source>
</evidence>
<dbReference type="Pfam" id="PF00441">
    <property type="entry name" value="Acyl-CoA_dh_1"/>
    <property type="match status" value="1"/>
</dbReference>
<evidence type="ECO:0000256" key="3">
    <source>
        <dbReference type="ARBA" id="ARBA00022630"/>
    </source>
</evidence>
<keyword evidence="4" id="KW-0274">FAD</keyword>
<dbReference type="Proteomes" id="UP000002212">
    <property type="component" value="Chromosome"/>
</dbReference>
<dbReference type="GO" id="GO:0003995">
    <property type="term" value="F:acyl-CoA dehydrogenase activity"/>
    <property type="evidence" value="ECO:0007669"/>
    <property type="project" value="TreeGrafter"/>
</dbReference>
<dbReference type="PANTHER" id="PTHR43884:SF20">
    <property type="entry name" value="ACYL-COA DEHYDROGENASE FADE28"/>
    <property type="match status" value="1"/>
</dbReference>
<evidence type="ECO:0000313" key="9">
    <source>
        <dbReference type="Proteomes" id="UP000002212"/>
    </source>
</evidence>
<dbReference type="PANTHER" id="PTHR43884">
    <property type="entry name" value="ACYL-COA DEHYDROGENASE"/>
    <property type="match status" value="1"/>
</dbReference>
<dbReference type="KEGG" id="rop:ROP_71630"/>
<dbReference type="HOGENOM" id="CLU_018204_5_1_11"/>
<proteinExistence type="inferred from homology"/>
<name>C1B5Z9_RHOOB</name>
<protein>
    <submittedName>
        <fullName evidence="8">Putative acyl-CoA dehydrogenase</fullName>
        <ecNumber evidence="8">1.3.99.-</ecNumber>
    </submittedName>
</protein>
<organism evidence="8 9">
    <name type="scientific">Rhodococcus opacus (strain B4)</name>
    <dbReference type="NCBI Taxonomy" id="632772"/>
    <lineage>
        <taxon>Bacteria</taxon>
        <taxon>Bacillati</taxon>
        <taxon>Actinomycetota</taxon>
        <taxon>Actinomycetes</taxon>
        <taxon>Mycobacteriales</taxon>
        <taxon>Nocardiaceae</taxon>
        <taxon>Rhodococcus</taxon>
    </lineage>
</organism>
<dbReference type="STRING" id="632772.ROP_71630"/>
<dbReference type="OrthoDB" id="8677713at2"/>
<accession>C1B5Z9</accession>
<reference evidence="8 9" key="1">
    <citation type="submission" date="2009-03" db="EMBL/GenBank/DDBJ databases">
        <title>Comparison of the complete genome sequences of Rhodococcus erythropolis PR4 and Rhodococcus opacus B4.</title>
        <authorList>
            <person name="Takarada H."/>
            <person name="Sekine M."/>
            <person name="Hosoyama A."/>
            <person name="Yamada R."/>
            <person name="Fujisawa T."/>
            <person name="Omata S."/>
            <person name="Shimizu A."/>
            <person name="Tsukatani N."/>
            <person name="Tanikawa S."/>
            <person name="Fujita N."/>
            <person name="Harayama S."/>
        </authorList>
    </citation>
    <scope>NUCLEOTIDE SEQUENCE [LARGE SCALE GENOMIC DNA]</scope>
    <source>
        <strain evidence="8 9">B4</strain>
    </source>
</reference>
<dbReference type="SUPFAM" id="SSF56645">
    <property type="entry name" value="Acyl-CoA dehydrogenase NM domain-like"/>
    <property type="match status" value="1"/>
</dbReference>
<keyword evidence="3" id="KW-0285">Flavoprotein</keyword>
<keyword evidence="5 8" id="KW-0560">Oxidoreductase</keyword>
<dbReference type="InterPro" id="IPR013786">
    <property type="entry name" value="AcylCoA_DH/ox_N"/>
</dbReference>
<sequence length="342" mass="35906">MNLLPSEDQLELVSAAVDFISTRMPIEDIRRRAREESSVDRSVWAEGAALGLLTLGLDESHGGSGRPLDDEVLLFAALAEHLATGPFLASTLATRVSAAHGDQDLTDRIGSGDAMVGLGELRGDGAIDQDGFKGSFDLLDCVGVSHVLLVAQHGAALVEISEFPDVTPLTSMDPGTRLATSTVASGRVQHWLPAQTDPIWLRAMVLTAAGLSGLAEATLRLSTGHAKTRIQFGRPIGVNQAIKHACADMAVAADAALSQTLFAAVSLQSGRADALFQILSAKSVAARAAVGNAASSIQVHGGMGYTYEHNAHLYLKRAHVLTHLFDEPADVLAELLEQGAPQ</sequence>
<dbReference type="InterPro" id="IPR036250">
    <property type="entry name" value="AcylCo_DH-like_C"/>
</dbReference>
<evidence type="ECO:0000256" key="2">
    <source>
        <dbReference type="ARBA" id="ARBA00009347"/>
    </source>
</evidence>
<dbReference type="Gene3D" id="1.20.140.10">
    <property type="entry name" value="Butyryl-CoA Dehydrogenase, subunit A, domain 3"/>
    <property type="match status" value="1"/>
</dbReference>
<evidence type="ECO:0000256" key="5">
    <source>
        <dbReference type="ARBA" id="ARBA00023002"/>
    </source>
</evidence>
<dbReference type="EMBL" id="AP011115">
    <property type="protein sequence ID" value="BAH55410.1"/>
    <property type="molecule type" value="Genomic_DNA"/>
</dbReference>
<evidence type="ECO:0000313" key="8">
    <source>
        <dbReference type="EMBL" id="BAH55410.1"/>
    </source>
</evidence>
<evidence type="ECO:0000259" key="6">
    <source>
        <dbReference type="Pfam" id="PF00441"/>
    </source>
</evidence>
<gene>
    <name evidence="8" type="ordered locus">ROP_71630</name>
</gene>
<evidence type="ECO:0000259" key="7">
    <source>
        <dbReference type="Pfam" id="PF02771"/>
    </source>
</evidence>